<evidence type="ECO:0000313" key="3">
    <source>
        <dbReference type="Proteomes" id="UP000188243"/>
    </source>
</evidence>
<name>A0A1Q2H463_9GAMM</name>
<dbReference type="SUPFAM" id="SSF56935">
    <property type="entry name" value="Porins"/>
    <property type="match status" value="1"/>
</dbReference>
<dbReference type="AlphaFoldDB" id="A0A1Q2H463"/>
<keyword evidence="1" id="KW-0732">Signal</keyword>
<dbReference type="EMBL" id="CP019628">
    <property type="protein sequence ID" value="AQQ02041.1"/>
    <property type="molecule type" value="Genomic_DNA"/>
</dbReference>
<feature type="signal peptide" evidence="1">
    <location>
        <begin position="1"/>
        <end position="24"/>
    </location>
</feature>
<protein>
    <recommendedName>
        <fullName evidence="4">Porin</fullName>
    </recommendedName>
</protein>
<feature type="chain" id="PRO_5010354953" description="Porin" evidence="1">
    <location>
        <begin position="25"/>
        <end position="410"/>
    </location>
</feature>
<organism evidence="2 3">
    <name type="scientific">Pseudoalteromonas aliena</name>
    <dbReference type="NCBI Taxonomy" id="247523"/>
    <lineage>
        <taxon>Bacteria</taxon>
        <taxon>Pseudomonadati</taxon>
        <taxon>Pseudomonadota</taxon>
        <taxon>Gammaproteobacteria</taxon>
        <taxon>Alteromonadales</taxon>
        <taxon>Pseudoalteromonadaceae</taxon>
        <taxon>Pseudoalteromonas</taxon>
    </lineage>
</organism>
<accession>A0A1Q2H463</accession>
<dbReference type="KEGG" id="paln:B0W48_07090"/>
<evidence type="ECO:0008006" key="4">
    <source>
        <dbReference type="Google" id="ProtNLM"/>
    </source>
</evidence>
<proteinExistence type="predicted"/>
<evidence type="ECO:0000256" key="1">
    <source>
        <dbReference type="SAM" id="SignalP"/>
    </source>
</evidence>
<dbReference type="RefSeq" id="WP_077538876.1">
    <property type="nucleotide sequence ID" value="NZ_CP019628.1"/>
</dbReference>
<dbReference type="STRING" id="247523.B0W48_07090"/>
<gene>
    <name evidence="2" type="ORF">B0W48_07090</name>
</gene>
<evidence type="ECO:0000313" key="2">
    <source>
        <dbReference type="EMBL" id="AQQ02041.1"/>
    </source>
</evidence>
<reference evidence="2 3" key="1">
    <citation type="submission" date="2017-02" db="EMBL/GenBank/DDBJ databases">
        <title>Complete genome sequence of the cold-active Pseudoalteromonas aliena strain EH1 isolated from Arctic seawater.</title>
        <authorList>
            <person name="Kim E."/>
            <person name="Heo E."/>
            <person name="Kim H."/>
            <person name="Kim D."/>
        </authorList>
    </citation>
    <scope>NUCLEOTIDE SEQUENCE [LARGE SCALE GENOMIC DNA]</scope>
    <source>
        <strain evidence="2 3">EH1</strain>
    </source>
</reference>
<dbReference type="Proteomes" id="UP000188243">
    <property type="component" value="Chromosome"/>
</dbReference>
<sequence length="410" mass="46396">MITNNFFKATLLSCAVLFCCASNAQVKGLLQIRAVQGDNVLSWQEGGIGLYRHDTQSDELTLSQGILDFSVDLASSWSAHGVLNANQDPDVGLGFTQAYVKYQPLSNSDYKWHVRVGGFYPLMSLENPDIGWTSPYNYTNSAINSWIGEEVRTVGAEVTIKRPAKRFNSAHSFSVVGATFKGNDPAGTLLAWRGFALHDRQTTFNESIKFAPIAALNEYELRWQANQVLPFEEVDGRFGYYVGMHWDYLKQSQFRVYYYDNNGDPTKVNISSGQYAWDTRFVSAAWLYKFSKKTRLIAQILNGKTAMGGNLLINNAFYSHYVMLSHKENKHRVSLRYDYFKVTDNDTTAFDPNASYGEGLTATWRYDLSKKIQLGIEASALKSFAANRAAINFNERISQQQVMLNAQWRF</sequence>